<evidence type="ECO:0000256" key="2">
    <source>
        <dbReference type="SAM" id="Phobius"/>
    </source>
</evidence>
<accession>A0A9K3CTD9</accession>
<evidence type="ECO:0000313" key="4">
    <source>
        <dbReference type="Proteomes" id="UP000265618"/>
    </source>
</evidence>
<keyword evidence="2" id="KW-0812">Transmembrane</keyword>
<sequence>MEDTSGENFVFTSESVCEGHPDKVGSCVYRFNLRYQVYMYTHTPRVFDSLSPTVLSAVWVGVPVLIVGLSAMVIGTPSASFRYALARHRSLDRLQVTNPMQGSIATSRLRDKSKSKKNSRRHSKNLGSGPDSPLSASKASLRGLPDPCFLYKSTVQRPVKLGNRVTCRALCLFVFTLVASIILVLSLLAMQIISNGIFTESTVVNTQPSMVNKETDTEALLDLQEWVDAIMDTGMGVQIHTHSSDTTIPLVPLSVLIVGVVVGDMFSPWGAYIKGRALRKESTSDSIKRRVR</sequence>
<feature type="transmembrane region" description="Helical" evidence="2">
    <location>
        <begin position="170"/>
        <end position="193"/>
    </location>
</feature>
<dbReference type="EMBL" id="BDIP01000748">
    <property type="protein sequence ID" value="GIQ82592.1"/>
    <property type="molecule type" value="Genomic_DNA"/>
</dbReference>
<dbReference type="Proteomes" id="UP000265618">
    <property type="component" value="Unassembled WGS sequence"/>
</dbReference>
<comment type="caution">
    <text evidence="3">The sequence shown here is derived from an EMBL/GenBank/DDBJ whole genome shotgun (WGS) entry which is preliminary data.</text>
</comment>
<feature type="region of interest" description="Disordered" evidence="1">
    <location>
        <begin position="105"/>
        <end position="137"/>
    </location>
</feature>
<feature type="transmembrane region" description="Helical" evidence="2">
    <location>
        <begin position="250"/>
        <end position="272"/>
    </location>
</feature>
<keyword evidence="4" id="KW-1185">Reference proteome</keyword>
<evidence type="ECO:0000313" key="3">
    <source>
        <dbReference type="EMBL" id="GIQ82592.1"/>
    </source>
</evidence>
<reference evidence="3 4" key="1">
    <citation type="journal article" date="2018" name="PLoS ONE">
        <title>The draft genome of Kipferlia bialata reveals reductive genome evolution in fornicate parasites.</title>
        <authorList>
            <person name="Tanifuji G."/>
            <person name="Takabayashi S."/>
            <person name="Kume K."/>
            <person name="Takagi M."/>
            <person name="Nakayama T."/>
            <person name="Kamikawa R."/>
            <person name="Inagaki Y."/>
            <person name="Hashimoto T."/>
        </authorList>
    </citation>
    <scope>NUCLEOTIDE SEQUENCE [LARGE SCALE GENOMIC DNA]</scope>
    <source>
        <strain evidence="3">NY0173</strain>
    </source>
</reference>
<feature type="compositionally biased region" description="Basic residues" evidence="1">
    <location>
        <begin position="111"/>
        <end position="124"/>
    </location>
</feature>
<feature type="non-terminal residue" evidence="3">
    <location>
        <position position="292"/>
    </location>
</feature>
<dbReference type="AlphaFoldDB" id="A0A9K3CTD9"/>
<name>A0A9K3CTD9_9EUKA</name>
<keyword evidence="2" id="KW-0472">Membrane</keyword>
<feature type="transmembrane region" description="Helical" evidence="2">
    <location>
        <begin position="57"/>
        <end position="85"/>
    </location>
</feature>
<evidence type="ECO:0000256" key="1">
    <source>
        <dbReference type="SAM" id="MobiDB-lite"/>
    </source>
</evidence>
<proteinExistence type="predicted"/>
<gene>
    <name evidence="3" type="ORF">KIPB_003756</name>
</gene>
<organism evidence="3 4">
    <name type="scientific">Kipferlia bialata</name>
    <dbReference type="NCBI Taxonomy" id="797122"/>
    <lineage>
        <taxon>Eukaryota</taxon>
        <taxon>Metamonada</taxon>
        <taxon>Carpediemonas-like organisms</taxon>
        <taxon>Kipferlia</taxon>
    </lineage>
</organism>
<protein>
    <submittedName>
        <fullName evidence="3">Uncharacterized protein</fullName>
    </submittedName>
</protein>
<keyword evidence="2" id="KW-1133">Transmembrane helix</keyword>